<sequence>MFRFIHTADIHLDSPLRGLNSHADAPIDQIRGASRRALESIVELAIDNQVHFLLIAGDLYDGDWPDFSTGLFFNQQMNKLKEANISVYLITGNHDAASKITKSLKPPANVTTLSSKKPESIIIQDLSVAIHGQGFATQSVPENLAITYPEALADHFNIGMLHTSLTGNIDHDPYTPCSLDDLASKGYDYWALGHIHKHEVVSKNPHVVYAGNPQGRHIRECGERGCYLIEVNDGLEIDKLDFLTTDQIRWQHLEINLTTAEEDDDLRELISRNISSALQSAQGRLLAIRITLFGDTHLHDQLHAEQAQWFAECQSIAEEIDGANIWLERLRLKTKPTYDPQELAERDELTKLVLDALGEFSPSKVPSPVAQLSSKLAGVNNQELKELLTLDDEDEQLKEDVTAIVLQSISSSAH</sequence>
<keyword evidence="1" id="KW-0378">Hydrolase</keyword>
<dbReference type="InterPro" id="IPR050535">
    <property type="entry name" value="DNA_Repair-Maintenance_Comp"/>
</dbReference>
<dbReference type="PIRSF" id="PIRSF033091">
    <property type="entry name" value="Pesterase_YhaO"/>
    <property type="match status" value="1"/>
</dbReference>
<accession>A0A8J7MBW9</accession>
<dbReference type="CDD" id="cd00840">
    <property type="entry name" value="MPP_Mre11_N"/>
    <property type="match status" value="1"/>
</dbReference>
<dbReference type="PANTHER" id="PTHR30337:SF7">
    <property type="entry name" value="PHOSPHOESTERASE"/>
    <property type="match status" value="1"/>
</dbReference>
<evidence type="ECO:0000256" key="1">
    <source>
        <dbReference type="ARBA" id="ARBA00022801"/>
    </source>
</evidence>
<dbReference type="InterPro" id="IPR004843">
    <property type="entry name" value="Calcineurin-like_PHP"/>
</dbReference>
<organism evidence="3 4">
    <name type="scientific">Persicirhabdus sediminis</name>
    <dbReference type="NCBI Taxonomy" id="454144"/>
    <lineage>
        <taxon>Bacteria</taxon>
        <taxon>Pseudomonadati</taxon>
        <taxon>Verrucomicrobiota</taxon>
        <taxon>Verrucomicrobiia</taxon>
        <taxon>Verrucomicrobiales</taxon>
        <taxon>Verrucomicrobiaceae</taxon>
        <taxon>Persicirhabdus</taxon>
    </lineage>
</organism>
<dbReference type="InterPro" id="IPR041796">
    <property type="entry name" value="Mre11_N"/>
</dbReference>
<dbReference type="RefSeq" id="WP_200310200.1">
    <property type="nucleotide sequence ID" value="NZ_JAENIM010000016.1"/>
</dbReference>
<keyword evidence="3" id="KW-0540">Nuclease</keyword>
<protein>
    <submittedName>
        <fullName evidence="3">DNA repair exonuclease</fullName>
    </submittedName>
</protein>
<name>A0A8J7MBW9_9BACT</name>
<dbReference type="EMBL" id="JAENIM010000016">
    <property type="protein sequence ID" value="MBK1790161.1"/>
    <property type="molecule type" value="Genomic_DNA"/>
</dbReference>
<reference evidence="3" key="1">
    <citation type="submission" date="2021-01" db="EMBL/GenBank/DDBJ databases">
        <title>Modified the classification status of verrucomicrobia.</title>
        <authorList>
            <person name="Feng X."/>
        </authorList>
    </citation>
    <scope>NUCLEOTIDE SEQUENCE</scope>
    <source>
        <strain evidence="3">_KCTC 22039</strain>
    </source>
</reference>
<comment type="caution">
    <text evidence="3">The sequence shown here is derived from an EMBL/GenBank/DDBJ whole genome shotgun (WGS) entry which is preliminary data.</text>
</comment>
<evidence type="ECO:0000259" key="2">
    <source>
        <dbReference type="Pfam" id="PF00149"/>
    </source>
</evidence>
<dbReference type="AlphaFoldDB" id="A0A8J7MBW9"/>
<dbReference type="PANTHER" id="PTHR30337">
    <property type="entry name" value="COMPONENT OF ATP-DEPENDENT DSDNA EXONUCLEASE"/>
    <property type="match status" value="1"/>
</dbReference>
<keyword evidence="4" id="KW-1185">Reference proteome</keyword>
<evidence type="ECO:0000313" key="4">
    <source>
        <dbReference type="Proteomes" id="UP000624703"/>
    </source>
</evidence>
<dbReference type="SUPFAM" id="SSF56300">
    <property type="entry name" value="Metallo-dependent phosphatases"/>
    <property type="match status" value="1"/>
</dbReference>
<gene>
    <name evidence="3" type="ORF">JIN82_03210</name>
</gene>
<dbReference type="Proteomes" id="UP000624703">
    <property type="component" value="Unassembled WGS sequence"/>
</dbReference>
<dbReference type="Pfam" id="PF00149">
    <property type="entry name" value="Metallophos"/>
    <property type="match status" value="1"/>
</dbReference>
<dbReference type="Gene3D" id="3.60.21.10">
    <property type="match status" value="1"/>
</dbReference>
<dbReference type="InterPro" id="IPR014576">
    <property type="entry name" value="Pesterase_YhaO"/>
</dbReference>
<proteinExistence type="predicted"/>
<dbReference type="GO" id="GO:0004527">
    <property type="term" value="F:exonuclease activity"/>
    <property type="evidence" value="ECO:0007669"/>
    <property type="project" value="UniProtKB-KW"/>
</dbReference>
<feature type="domain" description="Calcineurin-like phosphoesterase" evidence="2">
    <location>
        <begin position="2"/>
        <end position="197"/>
    </location>
</feature>
<evidence type="ECO:0000313" key="3">
    <source>
        <dbReference type="EMBL" id="MBK1790161.1"/>
    </source>
</evidence>
<keyword evidence="3" id="KW-0269">Exonuclease</keyword>
<dbReference type="InterPro" id="IPR029052">
    <property type="entry name" value="Metallo-depent_PP-like"/>
</dbReference>